<dbReference type="InterPro" id="IPR014056">
    <property type="entry name" value="TypeIITA-like_toxin_pred"/>
</dbReference>
<proteinExistence type="predicted"/>
<reference evidence="1" key="1">
    <citation type="journal article" date="2015" name="Proc. Natl. Acad. Sci. U.S.A.">
        <title>Networks of energetic and metabolic interactions define dynamics in microbial communities.</title>
        <authorList>
            <person name="Embree M."/>
            <person name="Liu J.K."/>
            <person name="Al-Bassam M.M."/>
            <person name="Zengler K."/>
        </authorList>
    </citation>
    <scope>NUCLEOTIDE SEQUENCE</scope>
</reference>
<organism evidence="1">
    <name type="scientific">hydrocarbon metagenome</name>
    <dbReference type="NCBI Taxonomy" id="938273"/>
    <lineage>
        <taxon>unclassified sequences</taxon>
        <taxon>metagenomes</taxon>
        <taxon>ecological metagenomes</taxon>
    </lineage>
</organism>
<comment type="caution">
    <text evidence="1">The sequence shown here is derived from an EMBL/GenBank/DDBJ whole genome shotgun (WGS) entry which is preliminary data.</text>
</comment>
<accession>A0A0W8G496</accession>
<dbReference type="PANTHER" id="PTHR41791:SF1">
    <property type="entry name" value="SSL7039 PROTEIN"/>
    <property type="match status" value="1"/>
</dbReference>
<sequence length="109" mass="12667">MPVNIFLQTDCFSVWLEKLKDIKARARILVRIRSAELGNFGECGPVGEGVSEMRLHFGPGYRLYFWQQESRIYWLLAGGDKGSQKRDIERAKSLRRKVEEAIHGEREQI</sequence>
<dbReference type="EMBL" id="LNQE01000276">
    <property type="protein sequence ID" value="KUG27897.1"/>
    <property type="molecule type" value="Genomic_DNA"/>
</dbReference>
<protein>
    <submittedName>
        <fullName evidence="1">Putative toxin</fullName>
    </submittedName>
</protein>
<dbReference type="NCBIfam" id="TIGR02683">
    <property type="entry name" value="upstrm_HI1419"/>
    <property type="match status" value="1"/>
</dbReference>
<gene>
    <name evidence="1" type="ORF">ASZ90_002227</name>
</gene>
<name>A0A0W8G496_9ZZZZ</name>
<dbReference type="PIRSF" id="PIRSF028744">
    <property type="entry name" value="Addict_mod_HI1419"/>
    <property type="match status" value="1"/>
</dbReference>
<dbReference type="AlphaFoldDB" id="A0A0W8G496"/>
<evidence type="ECO:0000313" key="1">
    <source>
        <dbReference type="EMBL" id="KUG27897.1"/>
    </source>
</evidence>
<dbReference type="PANTHER" id="PTHR41791">
    <property type="entry name" value="SSL7039 PROTEIN"/>
    <property type="match status" value="1"/>
</dbReference>